<dbReference type="EMBL" id="FUYM01000001">
    <property type="protein sequence ID" value="SKB25474.1"/>
    <property type="molecule type" value="Genomic_DNA"/>
</dbReference>
<accession>A0A1T4ZRQ6</accession>
<dbReference type="OrthoDB" id="7580561at2"/>
<feature type="region of interest" description="Disordered" evidence="1">
    <location>
        <begin position="36"/>
        <end position="55"/>
    </location>
</feature>
<dbReference type="RefSeq" id="WP_079646122.1">
    <property type="nucleotide sequence ID" value="NZ_FUYM01000001.1"/>
</dbReference>
<gene>
    <name evidence="2" type="ORF">SAMN06295920_101138</name>
</gene>
<dbReference type="Proteomes" id="UP000189818">
    <property type="component" value="Unassembled WGS sequence"/>
</dbReference>
<dbReference type="STRING" id="439228.SAMN06295920_101138"/>
<name>A0A1T4ZRQ6_9SPHN</name>
<protein>
    <submittedName>
        <fullName evidence="2">Uncharacterized protein</fullName>
    </submittedName>
</protein>
<evidence type="ECO:0000313" key="2">
    <source>
        <dbReference type="EMBL" id="SKB25474.1"/>
    </source>
</evidence>
<dbReference type="AlphaFoldDB" id="A0A1T4ZRQ6"/>
<sequence length="93" mass="9777">MKIDINKFRVDGAEPADAPLDFATLRTLLARHQAETPTARLARDGEWPGEPSDHASRPAVAVLLSGPGQPVPTGSQAHGSFHAAAAALFNPRS</sequence>
<organism evidence="2 3">
    <name type="scientific">Rhizorhabdus histidinilytica</name>
    <dbReference type="NCBI Taxonomy" id="439228"/>
    <lineage>
        <taxon>Bacteria</taxon>
        <taxon>Pseudomonadati</taxon>
        <taxon>Pseudomonadota</taxon>
        <taxon>Alphaproteobacteria</taxon>
        <taxon>Sphingomonadales</taxon>
        <taxon>Sphingomonadaceae</taxon>
        <taxon>Rhizorhabdus</taxon>
    </lineage>
</organism>
<evidence type="ECO:0000256" key="1">
    <source>
        <dbReference type="SAM" id="MobiDB-lite"/>
    </source>
</evidence>
<reference evidence="3" key="1">
    <citation type="submission" date="2017-02" db="EMBL/GenBank/DDBJ databases">
        <authorList>
            <person name="Varghese N."/>
            <person name="Submissions S."/>
        </authorList>
    </citation>
    <scope>NUCLEOTIDE SEQUENCE [LARGE SCALE GENOMIC DNA]</scope>
    <source>
        <strain evidence="3">UM2</strain>
    </source>
</reference>
<evidence type="ECO:0000313" key="3">
    <source>
        <dbReference type="Proteomes" id="UP000189818"/>
    </source>
</evidence>
<keyword evidence="3" id="KW-1185">Reference proteome</keyword>
<proteinExistence type="predicted"/>
<feature type="compositionally biased region" description="Basic and acidic residues" evidence="1">
    <location>
        <begin position="41"/>
        <end position="55"/>
    </location>
</feature>